<sequence length="433" mass="47608">MTFLSLTVAYAQRVNLSVAIVAMTDNSTGNPNFPTVGWDSAKKGTILSSYFWGYIIMQVPAGQLARRLGPKYLLCGSTMICGILTILSPIFALHFNWLGFCFTRVLQGLSQGFICPSINTHMAKWAPPLERSRIFSFVFCGSQFGTVLTLFVAGLLAASPGGWPSIFYVTGCSSVLWSVVWYLIGFDSPASHSHISDEEKNYIEKSLIDSSPESKTMRTPWKDVVTSVPLWALLLTQCGQNWGFWTLLTLMPTYMSKILHFDIASNGFLSSLPYFCTWILTIVFSWASDYINAKQFVSLSVARKMWNTLAHWGGALALLILALTNPGVVMAVMLLTIAVGINAGTYMGYLTNSLDLAPNFAGLLMGITNGFSNITSIIGPIVAGVIVYDEEDVSLWKIVFGLSSLIFFLGNLIFIVFGTAEVQHWNQPKSMNS</sequence>
<keyword evidence="5" id="KW-0769">Symport</keyword>
<dbReference type="Gene3D" id="1.20.1250.20">
    <property type="entry name" value="MFS general substrate transporter like domains"/>
    <property type="match status" value="2"/>
</dbReference>
<accession>A0A1B6CEG3</accession>
<keyword evidence="7" id="KW-0915">Sodium</keyword>
<evidence type="ECO:0000256" key="9">
    <source>
        <dbReference type="ARBA" id="ARBA00023201"/>
    </source>
</evidence>
<dbReference type="AlphaFoldDB" id="A0A1B6CEG3"/>
<feature type="transmembrane region" description="Helical" evidence="12">
    <location>
        <begin position="224"/>
        <end position="243"/>
    </location>
</feature>
<feature type="domain" description="Major facilitator superfamily (MFS) profile" evidence="13">
    <location>
        <begin position="1"/>
        <end position="422"/>
    </location>
</feature>
<evidence type="ECO:0000256" key="12">
    <source>
        <dbReference type="SAM" id="Phobius"/>
    </source>
</evidence>
<feature type="transmembrane region" description="Helical" evidence="12">
    <location>
        <begin position="165"/>
        <end position="184"/>
    </location>
</feature>
<evidence type="ECO:0000256" key="5">
    <source>
        <dbReference type="ARBA" id="ARBA00022847"/>
    </source>
</evidence>
<comment type="function">
    <text evidence="10">May be an inorganic phosphate cotransporter.</text>
</comment>
<dbReference type="Pfam" id="PF07690">
    <property type="entry name" value="MFS_1"/>
    <property type="match status" value="1"/>
</dbReference>
<dbReference type="GO" id="GO:0015293">
    <property type="term" value="F:symporter activity"/>
    <property type="evidence" value="ECO:0007669"/>
    <property type="project" value="UniProtKB-KW"/>
</dbReference>
<proteinExistence type="inferred from homology"/>
<organism evidence="14">
    <name type="scientific">Clastoptera arizonana</name>
    <name type="common">Arizona spittle bug</name>
    <dbReference type="NCBI Taxonomy" id="38151"/>
    <lineage>
        <taxon>Eukaryota</taxon>
        <taxon>Metazoa</taxon>
        <taxon>Ecdysozoa</taxon>
        <taxon>Arthropoda</taxon>
        <taxon>Hexapoda</taxon>
        <taxon>Insecta</taxon>
        <taxon>Pterygota</taxon>
        <taxon>Neoptera</taxon>
        <taxon>Paraneoptera</taxon>
        <taxon>Hemiptera</taxon>
        <taxon>Auchenorrhyncha</taxon>
        <taxon>Cercopoidea</taxon>
        <taxon>Clastopteridae</taxon>
        <taxon>Clastoptera</taxon>
    </lineage>
</organism>
<keyword evidence="3" id="KW-0813">Transport</keyword>
<dbReference type="PANTHER" id="PTHR11662">
    <property type="entry name" value="SOLUTE CARRIER FAMILY 17"/>
    <property type="match status" value="1"/>
</dbReference>
<keyword evidence="4 12" id="KW-0812">Transmembrane</keyword>
<feature type="transmembrane region" description="Helical" evidence="12">
    <location>
        <begin position="263"/>
        <end position="284"/>
    </location>
</feature>
<evidence type="ECO:0000256" key="3">
    <source>
        <dbReference type="ARBA" id="ARBA00022448"/>
    </source>
</evidence>
<dbReference type="CDD" id="cd17318">
    <property type="entry name" value="MFS_SLC17"/>
    <property type="match status" value="1"/>
</dbReference>
<dbReference type="PROSITE" id="PS50850">
    <property type="entry name" value="MFS"/>
    <property type="match status" value="1"/>
</dbReference>
<dbReference type="EMBL" id="GEDC01016694">
    <property type="protein sequence ID" value="JAS20604.1"/>
    <property type="molecule type" value="Transcribed_RNA"/>
</dbReference>
<protein>
    <recommendedName>
        <fullName evidence="11">Putative inorganic phosphate cotransporter</fullName>
    </recommendedName>
</protein>
<dbReference type="EMBL" id="GEDC01025487">
    <property type="protein sequence ID" value="JAS11811.1"/>
    <property type="molecule type" value="Transcribed_RNA"/>
</dbReference>
<feature type="transmembrane region" description="Helical" evidence="12">
    <location>
        <begin position="329"/>
        <end position="349"/>
    </location>
</feature>
<dbReference type="GO" id="GO:0006820">
    <property type="term" value="P:monoatomic anion transport"/>
    <property type="evidence" value="ECO:0007669"/>
    <property type="project" value="TreeGrafter"/>
</dbReference>
<keyword evidence="8 12" id="KW-0472">Membrane</keyword>
<feature type="transmembrane region" description="Helical" evidence="12">
    <location>
        <begin position="134"/>
        <end position="159"/>
    </location>
</feature>
<evidence type="ECO:0000256" key="8">
    <source>
        <dbReference type="ARBA" id="ARBA00023136"/>
    </source>
</evidence>
<feature type="transmembrane region" description="Helical" evidence="12">
    <location>
        <begin position="305"/>
        <end position="323"/>
    </location>
</feature>
<gene>
    <name evidence="15" type="ORF">g.13629</name>
    <name evidence="14" type="ORF">g.13633</name>
</gene>
<comment type="subcellular location">
    <subcellularLocation>
        <location evidence="1">Membrane</location>
        <topology evidence="1">Multi-pass membrane protein</topology>
    </subcellularLocation>
</comment>
<dbReference type="InterPro" id="IPR011701">
    <property type="entry name" value="MFS"/>
</dbReference>
<dbReference type="FunFam" id="1.20.1250.20:FF:000003">
    <property type="entry name" value="Solute carrier family 17 member 3"/>
    <property type="match status" value="1"/>
</dbReference>
<evidence type="ECO:0000256" key="4">
    <source>
        <dbReference type="ARBA" id="ARBA00022692"/>
    </source>
</evidence>
<dbReference type="InterPro" id="IPR050382">
    <property type="entry name" value="MFS_Na/Anion_cotransporter"/>
</dbReference>
<dbReference type="PANTHER" id="PTHR11662:SF280">
    <property type="entry name" value="FI21844P1-RELATED"/>
    <property type="match status" value="1"/>
</dbReference>
<dbReference type="FunFam" id="1.20.1250.20:FF:000144">
    <property type="entry name" value="Picot, isoform B"/>
    <property type="match status" value="1"/>
</dbReference>
<evidence type="ECO:0000313" key="14">
    <source>
        <dbReference type="EMBL" id="JAS11811.1"/>
    </source>
</evidence>
<evidence type="ECO:0000256" key="11">
    <source>
        <dbReference type="ARBA" id="ARBA00068450"/>
    </source>
</evidence>
<keyword evidence="6 12" id="KW-1133">Transmembrane helix</keyword>
<feature type="transmembrane region" description="Helical" evidence="12">
    <location>
        <begin position="361"/>
        <end position="386"/>
    </location>
</feature>
<keyword evidence="9" id="KW-0406">Ion transport</keyword>
<evidence type="ECO:0000256" key="10">
    <source>
        <dbReference type="ARBA" id="ARBA00054632"/>
    </source>
</evidence>
<dbReference type="InterPro" id="IPR036259">
    <property type="entry name" value="MFS_trans_sf"/>
</dbReference>
<keyword evidence="9" id="KW-0739">Sodium transport</keyword>
<evidence type="ECO:0000313" key="15">
    <source>
        <dbReference type="EMBL" id="JAS20604.1"/>
    </source>
</evidence>
<reference evidence="14" key="1">
    <citation type="submission" date="2015-12" db="EMBL/GenBank/DDBJ databases">
        <title>De novo transcriptome assembly of four potential Pierce s Disease insect vectors from Arizona vineyards.</title>
        <authorList>
            <person name="Tassone E.E."/>
        </authorList>
    </citation>
    <scope>NUCLEOTIDE SEQUENCE</scope>
</reference>
<dbReference type="SUPFAM" id="SSF103473">
    <property type="entry name" value="MFS general substrate transporter"/>
    <property type="match status" value="1"/>
</dbReference>
<evidence type="ECO:0000256" key="6">
    <source>
        <dbReference type="ARBA" id="ARBA00022989"/>
    </source>
</evidence>
<feature type="transmembrane region" description="Helical" evidence="12">
    <location>
        <begin position="398"/>
        <end position="420"/>
    </location>
</feature>
<dbReference type="GO" id="GO:0016020">
    <property type="term" value="C:membrane"/>
    <property type="evidence" value="ECO:0007669"/>
    <property type="project" value="UniProtKB-SubCell"/>
</dbReference>
<evidence type="ECO:0000256" key="7">
    <source>
        <dbReference type="ARBA" id="ARBA00023053"/>
    </source>
</evidence>
<name>A0A1B6CEG3_9HEMI</name>
<dbReference type="FunFam" id="1.20.120.540:FF:000001">
    <property type="entry name" value="Blast:Putative inorganic phosphate cotransporter"/>
    <property type="match status" value="1"/>
</dbReference>
<dbReference type="GO" id="GO:0006814">
    <property type="term" value="P:sodium ion transport"/>
    <property type="evidence" value="ECO:0007669"/>
    <property type="project" value="UniProtKB-KW"/>
</dbReference>
<dbReference type="InterPro" id="IPR020846">
    <property type="entry name" value="MFS_dom"/>
</dbReference>
<comment type="similarity">
    <text evidence="2">Belongs to the major facilitator superfamily. Sodium/anion cotransporter family.</text>
</comment>
<evidence type="ECO:0000256" key="2">
    <source>
        <dbReference type="ARBA" id="ARBA00008586"/>
    </source>
</evidence>
<evidence type="ECO:0000256" key="1">
    <source>
        <dbReference type="ARBA" id="ARBA00004141"/>
    </source>
</evidence>
<evidence type="ECO:0000259" key="13">
    <source>
        <dbReference type="PROSITE" id="PS50850"/>
    </source>
</evidence>
<feature type="transmembrane region" description="Helical" evidence="12">
    <location>
        <begin position="72"/>
        <end position="91"/>
    </location>
</feature>